<evidence type="ECO:0000256" key="4">
    <source>
        <dbReference type="ARBA" id="ARBA00022692"/>
    </source>
</evidence>
<evidence type="ECO:0000256" key="3">
    <source>
        <dbReference type="ARBA" id="ARBA00022475"/>
    </source>
</evidence>
<feature type="domain" description="ABC transmembrane type-1" evidence="8">
    <location>
        <begin position="80"/>
        <end position="290"/>
    </location>
</feature>
<gene>
    <name evidence="9" type="ORF">FHS19_002679</name>
</gene>
<dbReference type="SUPFAM" id="SSF161098">
    <property type="entry name" value="MetI-like"/>
    <property type="match status" value="1"/>
</dbReference>
<feature type="transmembrane region" description="Helical" evidence="7">
    <location>
        <begin position="159"/>
        <end position="184"/>
    </location>
</feature>
<keyword evidence="5 7" id="KW-1133">Transmembrane helix</keyword>
<dbReference type="PROSITE" id="PS50928">
    <property type="entry name" value="ABC_TM1"/>
    <property type="match status" value="1"/>
</dbReference>
<reference evidence="9 10" key="1">
    <citation type="submission" date="2020-08" db="EMBL/GenBank/DDBJ databases">
        <title>Genomic Encyclopedia of Type Strains, Phase III (KMG-III): the genomes of soil and plant-associated and newly described type strains.</title>
        <authorList>
            <person name="Whitman W."/>
        </authorList>
    </citation>
    <scope>NUCLEOTIDE SEQUENCE [LARGE SCALE GENOMIC DNA]</scope>
    <source>
        <strain evidence="9 10">CECT 5831</strain>
    </source>
</reference>
<evidence type="ECO:0000256" key="6">
    <source>
        <dbReference type="ARBA" id="ARBA00023136"/>
    </source>
</evidence>
<comment type="caution">
    <text evidence="9">The sequence shown here is derived from an EMBL/GenBank/DDBJ whole genome shotgun (WGS) entry which is preliminary data.</text>
</comment>
<dbReference type="InterPro" id="IPR035906">
    <property type="entry name" value="MetI-like_sf"/>
</dbReference>
<dbReference type="InterPro" id="IPR000515">
    <property type="entry name" value="MetI-like"/>
</dbReference>
<keyword evidence="4 7" id="KW-0812">Transmembrane</keyword>
<evidence type="ECO:0000259" key="8">
    <source>
        <dbReference type="PROSITE" id="PS50928"/>
    </source>
</evidence>
<dbReference type="Pfam" id="PF00528">
    <property type="entry name" value="BPD_transp_1"/>
    <property type="match status" value="1"/>
</dbReference>
<dbReference type="PANTHER" id="PTHR43005:SF1">
    <property type="entry name" value="SPERMIDINE_PUTRESCINE TRANSPORT SYSTEM PERMEASE PROTEIN"/>
    <property type="match status" value="1"/>
</dbReference>
<dbReference type="GO" id="GO:0005886">
    <property type="term" value="C:plasma membrane"/>
    <property type="evidence" value="ECO:0007669"/>
    <property type="project" value="UniProtKB-SubCell"/>
</dbReference>
<keyword evidence="3" id="KW-1003">Cell membrane</keyword>
<evidence type="ECO:0000256" key="2">
    <source>
        <dbReference type="ARBA" id="ARBA00022448"/>
    </source>
</evidence>
<dbReference type="Gene3D" id="1.10.3720.10">
    <property type="entry name" value="MetI-like"/>
    <property type="match status" value="1"/>
</dbReference>
<dbReference type="Gene3D" id="1.20.58.370">
    <property type="entry name" value="MalF N-terminal region-like"/>
    <property type="match status" value="1"/>
</dbReference>
<proteinExistence type="inferred from homology"/>
<feature type="transmembrane region" description="Helical" evidence="7">
    <location>
        <begin position="20"/>
        <end position="43"/>
    </location>
</feature>
<feature type="transmembrane region" description="Helical" evidence="7">
    <location>
        <begin position="222"/>
        <end position="243"/>
    </location>
</feature>
<keyword evidence="9" id="KW-0762">Sugar transport</keyword>
<dbReference type="InterPro" id="IPR035277">
    <property type="entry name" value="MalF_N"/>
</dbReference>
<keyword evidence="2 7" id="KW-0813">Transport</keyword>
<dbReference type="PANTHER" id="PTHR43005">
    <property type="entry name" value="BLR7065 PROTEIN"/>
    <property type="match status" value="1"/>
</dbReference>
<sequence length="297" mass="33175">MSSLTVPSVYKKRKSYTWLYFLLPSIAIMLVFFIYPILLTFFYSFTNLALTGEAAKELKFVGIDNYIRMFHDPTVRVSIWNTLIFLIGSAVIGQQVLGFIIALLMKHKNRLFRRVIGTIVLAGWVTPEIVCALCLYSFFGDEGTLNAILSFVGISDVTWLYTVPMLTVILANIWHGTAFSMLVFQAALDDVPTEIEEAAVVDGASRLQILCRITIPYIKDTILTNMMLVTLQTLGVFGLIYAMTGGGPGTSTTTLPIFMYNQAFVNYQLGYGTAISLLLLLLGIVLSLFYIRSMKEQ</sequence>
<keyword evidence="6 7" id="KW-0472">Membrane</keyword>
<evidence type="ECO:0000256" key="1">
    <source>
        <dbReference type="ARBA" id="ARBA00004651"/>
    </source>
</evidence>
<dbReference type="CDD" id="cd06261">
    <property type="entry name" value="TM_PBP2"/>
    <property type="match status" value="1"/>
</dbReference>
<comment type="similarity">
    <text evidence="7">Belongs to the binding-protein-dependent transport system permease family.</text>
</comment>
<dbReference type="Proteomes" id="UP000517523">
    <property type="component" value="Unassembled WGS sequence"/>
</dbReference>
<dbReference type="SUPFAM" id="SSF160964">
    <property type="entry name" value="MalF N-terminal region-like"/>
    <property type="match status" value="1"/>
</dbReference>
<accession>A0A839TML7</accession>
<evidence type="ECO:0000313" key="9">
    <source>
        <dbReference type="EMBL" id="MBB3128025.1"/>
    </source>
</evidence>
<organism evidence="9 10">
    <name type="scientific">Paenibacillus rhizosphaerae</name>
    <dbReference type="NCBI Taxonomy" id="297318"/>
    <lineage>
        <taxon>Bacteria</taxon>
        <taxon>Bacillati</taxon>
        <taxon>Bacillota</taxon>
        <taxon>Bacilli</taxon>
        <taxon>Bacillales</taxon>
        <taxon>Paenibacillaceae</taxon>
        <taxon>Paenibacillus</taxon>
    </lineage>
</organism>
<evidence type="ECO:0000313" key="10">
    <source>
        <dbReference type="Proteomes" id="UP000517523"/>
    </source>
</evidence>
<comment type="subcellular location">
    <subcellularLocation>
        <location evidence="1 7">Cell membrane</location>
        <topology evidence="1 7">Multi-pass membrane protein</topology>
    </subcellularLocation>
</comment>
<feature type="transmembrane region" description="Helical" evidence="7">
    <location>
        <begin position="116"/>
        <end position="139"/>
    </location>
</feature>
<feature type="transmembrane region" description="Helical" evidence="7">
    <location>
        <begin position="269"/>
        <end position="291"/>
    </location>
</feature>
<evidence type="ECO:0000256" key="5">
    <source>
        <dbReference type="ARBA" id="ARBA00022989"/>
    </source>
</evidence>
<dbReference type="GO" id="GO:0055085">
    <property type="term" value="P:transmembrane transport"/>
    <property type="evidence" value="ECO:0007669"/>
    <property type="project" value="InterPro"/>
</dbReference>
<dbReference type="RefSeq" id="WP_183582254.1">
    <property type="nucleotide sequence ID" value="NZ_JACHXJ010000002.1"/>
</dbReference>
<feature type="transmembrane region" description="Helical" evidence="7">
    <location>
        <begin position="79"/>
        <end position="104"/>
    </location>
</feature>
<name>A0A839TML7_9BACL</name>
<protein>
    <submittedName>
        <fullName evidence="9">Multiple sugar transport system permease protein</fullName>
    </submittedName>
</protein>
<dbReference type="AlphaFoldDB" id="A0A839TML7"/>
<dbReference type="EMBL" id="JACHXJ010000002">
    <property type="protein sequence ID" value="MBB3128025.1"/>
    <property type="molecule type" value="Genomic_DNA"/>
</dbReference>
<evidence type="ECO:0000256" key="7">
    <source>
        <dbReference type="RuleBase" id="RU363032"/>
    </source>
</evidence>